<dbReference type="Pfam" id="PF13560">
    <property type="entry name" value="HTH_31"/>
    <property type="match status" value="1"/>
</dbReference>
<proteinExistence type="predicted"/>
<evidence type="ECO:0000313" key="2">
    <source>
        <dbReference type="EMBL" id="MBP2194531.1"/>
    </source>
</evidence>
<dbReference type="Gene3D" id="1.10.260.40">
    <property type="entry name" value="lambda repressor-like DNA-binding domains"/>
    <property type="match status" value="1"/>
</dbReference>
<reference evidence="2 3" key="1">
    <citation type="submission" date="2021-03" db="EMBL/GenBank/DDBJ databases">
        <title>Sequencing the genomes of 1000 actinobacteria strains.</title>
        <authorList>
            <person name="Klenk H.-P."/>
        </authorList>
    </citation>
    <scope>NUCLEOTIDE SEQUENCE [LARGE SCALE GENOMIC DNA]</scope>
    <source>
        <strain evidence="2 3">DSM 45516</strain>
    </source>
</reference>
<dbReference type="SUPFAM" id="SSF47413">
    <property type="entry name" value="lambda repressor-like DNA-binding domains"/>
    <property type="match status" value="1"/>
</dbReference>
<comment type="caution">
    <text evidence="2">The sequence shown here is derived from an EMBL/GenBank/DDBJ whole genome shotgun (WGS) entry which is preliminary data.</text>
</comment>
<dbReference type="SMART" id="SM00530">
    <property type="entry name" value="HTH_XRE"/>
    <property type="match status" value="1"/>
</dbReference>
<feature type="domain" description="HTH cro/C1-type" evidence="1">
    <location>
        <begin position="26"/>
        <end position="80"/>
    </location>
</feature>
<gene>
    <name evidence="2" type="ORF">BJ987_007509</name>
</gene>
<accession>A0ABS4QV70</accession>
<keyword evidence="3" id="KW-1185">Reference proteome</keyword>
<dbReference type="InterPro" id="IPR001387">
    <property type="entry name" value="Cro/C1-type_HTH"/>
</dbReference>
<protein>
    <submittedName>
        <fullName evidence="2">Transcriptional regulator with XRE-family HTH domain</fullName>
    </submittedName>
</protein>
<name>A0ABS4QV70_9NOCA</name>
<dbReference type="RefSeq" id="WP_209899805.1">
    <property type="nucleotide sequence ID" value="NZ_JAGGMR010000002.1"/>
</dbReference>
<dbReference type="InterPro" id="IPR010982">
    <property type="entry name" value="Lambda_DNA-bd_dom_sf"/>
</dbReference>
<evidence type="ECO:0000313" key="3">
    <source>
        <dbReference type="Proteomes" id="UP001519325"/>
    </source>
</evidence>
<dbReference type="PROSITE" id="PS50943">
    <property type="entry name" value="HTH_CROC1"/>
    <property type="match status" value="1"/>
</dbReference>
<sequence>MTKSAQDLTRRATEPDGEWQRFGARLRALRHQARKSQDDIAAALTIPRSAVSELERGNRKLYSSELARLARFYGVSADEILDLPVETSALLGVDLHPADYRTVLTYAEYLRYRHACEQR</sequence>
<evidence type="ECO:0000259" key="1">
    <source>
        <dbReference type="PROSITE" id="PS50943"/>
    </source>
</evidence>
<dbReference type="CDD" id="cd00093">
    <property type="entry name" value="HTH_XRE"/>
    <property type="match status" value="1"/>
</dbReference>
<organism evidence="2 3">
    <name type="scientific">Nocardia goodfellowii</name>
    <dbReference type="NCBI Taxonomy" id="882446"/>
    <lineage>
        <taxon>Bacteria</taxon>
        <taxon>Bacillati</taxon>
        <taxon>Actinomycetota</taxon>
        <taxon>Actinomycetes</taxon>
        <taxon>Mycobacteriales</taxon>
        <taxon>Nocardiaceae</taxon>
        <taxon>Nocardia</taxon>
    </lineage>
</organism>
<dbReference type="Proteomes" id="UP001519325">
    <property type="component" value="Unassembled WGS sequence"/>
</dbReference>
<dbReference type="EMBL" id="JAGGMR010000002">
    <property type="protein sequence ID" value="MBP2194531.1"/>
    <property type="molecule type" value="Genomic_DNA"/>
</dbReference>